<evidence type="ECO:0000313" key="3">
    <source>
        <dbReference type="Proteomes" id="UP000198211"/>
    </source>
</evidence>
<name>A0A225W656_9STRA</name>
<dbReference type="GO" id="GO:0003676">
    <property type="term" value="F:nucleic acid binding"/>
    <property type="evidence" value="ECO:0007669"/>
    <property type="project" value="InterPro"/>
</dbReference>
<gene>
    <name evidence="2" type="ORF">PHMEG_00013494</name>
</gene>
<feature type="domain" description="Integrase catalytic" evidence="1">
    <location>
        <begin position="90"/>
        <end position="214"/>
    </location>
</feature>
<dbReference type="Pfam" id="PF17921">
    <property type="entry name" value="Integrase_H2C2"/>
    <property type="match status" value="1"/>
</dbReference>
<dbReference type="EMBL" id="NBNE01001637">
    <property type="protein sequence ID" value="OWZ13223.1"/>
    <property type="molecule type" value="Genomic_DNA"/>
</dbReference>
<dbReference type="PANTHER" id="PTHR37984:SF5">
    <property type="entry name" value="PROTEIN NYNRIN-LIKE"/>
    <property type="match status" value="1"/>
</dbReference>
<dbReference type="InterPro" id="IPR041588">
    <property type="entry name" value="Integrase_H2C2"/>
</dbReference>
<dbReference type="InterPro" id="IPR036397">
    <property type="entry name" value="RNaseH_sf"/>
</dbReference>
<dbReference type="InterPro" id="IPR001584">
    <property type="entry name" value="Integrase_cat-core"/>
</dbReference>
<dbReference type="GO" id="GO:0015074">
    <property type="term" value="P:DNA integration"/>
    <property type="evidence" value="ECO:0007669"/>
    <property type="project" value="InterPro"/>
</dbReference>
<accession>A0A225W656</accession>
<dbReference type="Gene3D" id="1.10.340.70">
    <property type="match status" value="1"/>
</dbReference>
<evidence type="ECO:0000313" key="2">
    <source>
        <dbReference type="EMBL" id="OWZ13223.1"/>
    </source>
</evidence>
<comment type="caution">
    <text evidence="2">The sequence shown here is derived from an EMBL/GenBank/DDBJ whole genome shotgun (WGS) entry which is preliminary data.</text>
</comment>
<dbReference type="SUPFAM" id="SSF53098">
    <property type="entry name" value="Ribonuclease H-like"/>
    <property type="match status" value="1"/>
</dbReference>
<reference evidence="3" key="1">
    <citation type="submission" date="2017-03" db="EMBL/GenBank/DDBJ databases">
        <title>Phytopthora megakarya and P. palmivora, two closely related causual agents of cacao black pod achieved similar genome size and gene model numbers by different mechanisms.</title>
        <authorList>
            <person name="Ali S."/>
            <person name="Shao J."/>
            <person name="Larry D.J."/>
            <person name="Kronmiller B."/>
            <person name="Shen D."/>
            <person name="Strem M.D."/>
            <person name="Melnick R.L."/>
            <person name="Guiltinan M.J."/>
            <person name="Tyler B.M."/>
            <person name="Meinhardt L.W."/>
            <person name="Bailey B.A."/>
        </authorList>
    </citation>
    <scope>NUCLEOTIDE SEQUENCE [LARGE SCALE GENOMIC DNA]</scope>
    <source>
        <strain evidence="3">zdho120</strain>
    </source>
</reference>
<evidence type="ECO:0000259" key="1">
    <source>
        <dbReference type="PROSITE" id="PS50994"/>
    </source>
</evidence>
<dbReference type="Gene3D" id="3.30.420.10">
    <property type="entry name" value="Ribonuclease H-like superfamily/Ribonuclease H"/>
    <property type="match status" value="1"/>
</dbReference>
<dbReference type="FunFam" id="1.10.340.70:FF:000001">
    <property type="entry name" value="Retrovirus-related Pol polyprotein from transposon gypsy-like Protein"/>
    <property type="match status" value="1"/>
</dbReference>
<dbReference type="AlphaFoldDB" id="A0A225W656"/>
<sequence length="349" mass="40313">MEEVYVADSKPECVMHGLVLREHYQNDKMIHKFTRHRIIVPNSLRADLMDWYHQNLCHPGGIRQYKTMHQIFYWPSMATTITEFCDKCQTCKHPKIHGGKQGYGKLPPRTLKTVEPFEIVHIDLIGSYNDDGYGMTKLLSARHALTTADTFDREWLCRYPRPRKVVYDNGGEFIGEEFQELLRSYGIKKKPITTKNPQANAICERVYLVLLNIIPFAVRASYHTIFNASPDQVLFGQDMMSRQLYDANLSYLFKRRFDAILADNDRENDKRLEHFYQPGDQVMVRVPQQITRSVEWAVYHPSYPYKPRFNDSGSASAAYSRVCPTASWRSMTDAGLASKVRQEPGGGGQ</sequence>
<dbReference type="PROSITE" id="PS50994">
    <property type="entry name" value="INTEGRASE"/>
    <property type="match status" value="1"/>
</dbReference>
<protein>
    <submittedName>
        <fullName evidence="2">Pol Polyprotein</fullName>
    </submittedName>
</protein>
<dbReference type="Proteomes" id="UP000198211">
    <property type="component" value="Unassembled WGS sequence"/>
</dbReference>
<organism evidence="2 3">
    <name type="scientific">Phytophthora megakarya</name>
    <dbReference type="NCBI Taxonomy" id="4795"/>
    <lineage>
        <taxon>Eukaryota</taxon>
        <taxon>Sar</taxon>
        <taxon>Stramenopiles</taxon>
        <taxon>Oomycota</taxon>
        <taxon>Peronosporomycetes</taxon>
        <taxon>Peronosporales</taxon>
        <taxon>Peronosporaceae</taxon>
        <taxon>Phytophthora</taxon>
    </lineage>
</organism>
<keyword evidence="3" id="KW-1185">Reference proteome</keyword>
<dbReference type="InterPro" id="IPR050951">
    <property type="entry name" value="Retrovirus_Pol_polyprotein"/>
</dbReference>
<dbReference type="PANTHER" id="PTHR37984">
    <property type="entry name" value="PROTEIN CBG26694"/>
    <property type="match status" value="1"/>
</dbReference>
<proteinExistence type="predicted"/>
<dbReference type="InterPro" id="IPR012337">
    <property type="entry name" value="RNaseH-like_sf"/>
</dbReference>
<dbReference type="OrthoDB" id="2194544at2759"/>